<protein>
    <recommendedName>
        <fullName evidence="4">Antitermination protein N</fullName>
    </recommendedName>
</protein>
<dbReference type="RefSeq" id="WP_289818095.1">
    <property type="nucleotide sequence ID" value="NZ_JAUEHU010000012.1"/>
</dbReference>
<reference evidence="2" key="1">
    <citation type="submission" date="2023-06" db="EMBL/GenBank/DDBJ databases">
        <authorList>
            <person name="Polev D.E."/>
            <person name="Saitova A.T."/>
            <person name="Bogumilchik E.A."/>
            <person name="Kokorina G.I."/>
            <person name="Voskresenskaia E.A."/>
        </authorList>
    </citation>
    <scope>NUCLEOTIDE SEQUENCE</scope>
    <source>
        <strain evidence="2">2145 StPb PI</strain>
    </source>
</reference>
<name>A0AAW7K8Y7_9GAMM</name>
<evidence type="ECO:0000313" key="2">
    <source>
        <dbReference type="EMBL" id="MDN0088374.1"/>
    </source>
</evidence>
<proteinExistence type="predicted"/>
<evidence type="ECO:0000313" key="3">
    <source>
        <dbReference type="Proteomes" id="UP001167864"/>
    </source>
</evidence>
<sequence length="80" mass="8756">MTVVYTYAASDNSRNRRKARRAAQREANPVLANQSASRVTKACISIPIRSSERPSADNICLPDVAKFAAGFRKSESVTAR</sequence>
<comment type="caution">
    <text evidence="2">The sequence shown here is derived from an EMBL/GenBank/DDBJ whole genome shotgun (WGS) entry which is preliminary data.</text>
</comment>
<gene>
    <name evidence="2" type="ORF">QVN42_13470</name>
</gene>
<dbReference type="Proteomes" id="UP001167864">
    <property type="component" value="Unassembled WGS sequence"/>
</dbReference>
<feature type="region of interest" description="Disordered" evidence="1">
    <location>
        <begin position="1"/>
        <end position="31"/>
    </location>
</feature>
<dbReference type="AlphaFoldDB" id="A0AAW7K8Y7"/>
<dbReference type="EMBL" id="JAUEHU010000012">
    <property type="protein sequence ID" value="MDN0088374.1"/>
    <property type="molecule type" value="Genomic_DNA"/>
</dbReference>
<evidence type="ECO:0000256" key="1">
    <source>
        <dbReference type="SAM" id="MobiDB-lite"/>
    </source>
</evidence>
<organism evidence="2 3">
    <name type="scientific">Yersinia nurmii</name>
    <dbReference type="NCBI Taxonomy" id="685706"/>
    <lineage>
        <taxon>Bacteria</taxon>
        <taxon>Pseudomonadati</taxon>
        <taxon>Pseudomonadota</taxon>
        <taxon>Gammaproteobacteria</taxon>
        <taxon>Enterobacterales</taxon>
        <taxon>Yersiniaceae</taxon>
        <taxon>Yersinia</taxon>
    </lineage>
</organism>
<accession>A0AAW7K8Y7</accession>
<evidence type="ECO:0008006" key="4">
    <source>
        <dbReference type="Google" id="ProtNLM"/>
    </source>
</evidence>